<gene>
    <name evidence="1" type="ORF">UY74_C0056G0003</name>
</gene>
<reference evidence="1 2" key="1">
    <citation type="journal article" date="2015" name="Nature">
        <title>rRNA introns, odd ribosomes, and small enigmatic genomes across a large radiation of phyla.</title>
        <authorList>
            <person name="Brown C.T."/>
            <person name="Hug L.A."/>
            <person name="Thomas B.C."/>
            <person name="Sharon I."/>
            <person name="Castelle C.J."/>
            <person name="Singh A."/>
            <person name="Wilkins M.J."/>
            <person name="Williams K.H."/>
            <person name="Banfield J.F."/>
        </authorList>
    </citation>
    <scope>NUCLEOTIDE SEQUENCE [LARGE SCALE GENOMIC DNA]</scope>
</reference>
<evidence type="ECO:0000313" key="2">
    <source>
        <dbReference type="Proteomes" id="UP000034445"/>
    </source>
</evidence>
<name>A0A0G1XGG3_9BACT</name>
<comment type="caution">
    <text evidence="1">The sequence shown here is derived from an EMBL/GenBank/DDBJ whole genome shotgun (WGS) entry which is preliminary data.</text>
</comment>
<dbReference type="AlphaFoldDB" id="A0A0G1XGG3"/>
<organism evidence="1 2">
    <name type="scientific">Candidatus Kaiserbacteria bacterium GW2011_GWC2_52_8b</name>
    <dbReference type="NCBI Taxonomy" id="1618676"/>
    <lineage>
        <taxon>Bacteria</taxon>
        <taxon>Candidatus Kaiseribacteriota</taxon>
    </lineage>
</organism>
<dbReference type="EMBL" id="LCRF01000056">
    <property type="protein sequence ID" value="KKW30005.1"/>
    <property type="molecule type" value="Genomic_DNA"/>
</dbReference>
<evidence type="ECO:0000313" key="1">
    <source>
        <dbReference type="EMBL" id="KKW30005.1"/>
    </source>
</evidence>
<protein>
    <submittedName>
        <fullName evidence="1">Uncharacterized protein</fullName>
    </submittedName>
</protein>
<accession>A0A0G1XGG3</accession>
<dbReference type="Proteomes" id="UP000034445">
    <property type="component" value="Unassembled WGS sequence"/>
</dbReference>
<proteinExistence type="predicted"/>
<sequence>MNLKPRRIIDPRTGKERVVDVEEQLTKLEKGVLFDAKIISKEEDGQSFSADDRSRT</sequence>